<dbReference type="InterPro" id="IPR013655">
    <property type="entry name" value="PAS_fold_3"/>
</dbReference>
<keyword evidence="10" id="KW-0547">Nucleotide-binding</keyword>
<evidence type="ECO:0000256" key="1">
    <source>
        <dbReference type="ARBA" id="ARBA00000085"/>
    </source>
</evidence>
<dbReference type="InterPro" id="IPR003594">
    <property type="entry name" value="HATPase_dom"/>
</dbReference>
<dbReference type="SUPFAM" id="SSF55785">
    <property type="entry name" value="PYP-like sensor domain (PAS domain)"/>
    <property type="match status" value="1"/>
</dbReference>
<dbReference type="InterPro" id="IPR000014">
    <property type="entry name" value="PAS"/>
</dbReference>
<feature type="coiled-coil region" evidence="17">
    <location>
        <begin position="114"/>
        <end position="150"/>
    </location>
</feature>
<evidence type="ECO:0000256" key="14">
    <source>
        <dbReference type="ARBA" id="ARBA00023012"/>
    </source>
</evidence>
<feature type="modified residue" description="4-aspartylphosphate" evidence="16">
    <location>
        <position position="586"/>
    </location>
</feature>
<dbReference type="EC" id="2.7.13.3" evidence="3"/>
<dbReference type="InterPro" id="IPR003661">
    <property type="entry name" value="HisK_dim/P_dom"/>
</dbReference>
<dbReference type="CDD" id="cd00082">
    <property type="entry name" value="HisKA"/>
    <property type="match status" value="1"/>
</dbReference>
<dbReference type="PANTHER" id="PTHR43065">
    <property type="entry name" value="SENSOR HISTIDINE KINASE"/>
    <property type="match status" value="1"/>
</dbReference>
<dbReference type="PRINTS" id="PR00344">
    <property type="entry name" value="BCTRLSENSOR"/>
</dbReference>
<evidence type="ECO:0000256" key="12">
    <source>
        <dbReference type="ARBA" id="ARBA00022840"/>
    </source>
</evidence>
<dbReference type="InterPro" id="IPR000700">
    <property type="entry name" value="PAS-assoc_C"/>
</dbReference>
<reference evidence="22 23" key="1">
    <citation type="submission" date="2019-04" db="EMBL/GenBank/DDBJ databases">
        <title>Genome of a novel bacterium Candidatus Jettenia ecosi reconstructed from metagenome of an anammox bioreactor.</title>
        <authorList>
            <person name="Mardanov A.V."/>
            <person name="Beletsky A.V."/>
            <person name="Ravin N.V."/>
            <person name="Botchkova E.A."/>
            <person name="Litti Y.V."/>
            <person name="Nozhevnikova A.N."/>
        </authorList>
    </citation>
    <scope>NUCLEOTIDE SEQUENCE [LARGE SCALE GENOMIC DNA]</scope>
    <source>
        <strain evidence="22">J2</strain>
    </source>
</reference>
<dbReference type="CDD" id="cd00130">
    <property type="entry name" value="PAS"/>
    <property type="match status" value="1"/>
</dbReference>
<dbReference type="InterPro" id="IPR035965">
    <property type="entry name" value="PAS-like_dom_sf"/>
</dbReference>
<dbReference type="SUPFAM" id="SSF52172">
    <property type="entry name" value="CheY-like"/>
    <property type="match status" value="2"/>
</dbReference>
<dbReference type="Proteomes" id="UP000319783">
    <property type="component" value="Unassembled WGS sequence"/>
</dbReference>
<dbReference type="SMART" id="SM00448">
    <property type="entry name" value="REC"/>
    <property type="match status" value="2"/>
</dbReference>
<feature type="coiled-coil region" evidence="17">
    <location>
        <begin position="251"/>
        <end position="278"/>
    </location>
</feature>
<evidence type="ECO:0000256" key="9">
    <source>
        <dbReference type="ARBA" id="ARBA00022737"/>
    </source>
</evidence>
<evidence type="ECO:0000256" key="11">
    <source>
        <dbReference type="ARBA" id="ARBA00022777"/>
    </source>
</evidence>
<evidence type="ECO:0000256" key="4">
    <source>
        <dbReference type="ARBA" id="ARBA00022475"/>
    </source>
</evidence>
<dbReference type="PROSITE" id="PS50113">
    <property type="entry name" value="PAC"/>
    <property type="match status" value="1"/>
</dbReference>
<keyword evidence="17" id="KW-0175">Coiled coil</keyword>
<feature type="domain" description="Histidine kinase" evidence="18">
    <location>
        <begin position="287"/>
        <end position="515"/>
    </location>
</feature>
<dbReference type="Pfam" id="PF00072">
    <property type="entry name" value="Response_reg"/>
    <property type="match status" value="2"/>
</dbReference>
<dbReference type="FunFam" id="2.10.70.100:FF:000001">
    <property type="entry name" value="Sensory transduction histidine kinase"/>
    <property type="match status" value="1"/>
</dbReference>
<dbReference type="InterPro" id="IPR011006">
    <property type="entry name" value="CheY-like_superfamily"/>
</dbReference>
<sequence>MRKPLRVLIIEDSLDDTELLLRELRCGGYNPVYERAETASGMKILLEQQEWDVVLSDHSMPFFSGIGALTQLQLSGLDLPFIIVSGAIGEEIAVAAMRAGAHDYLMKDNLARLVPAIERELKEAGERRKRKEAEEALRKSEASLANAQRIAHLGNWQWDIIKNKVVGSDEFYRIFGKTRQTFNGTYETLLNFIHPDDRVFVKKSVSEALDEKKSYCVNFRILLPDGSVRIIHTEAEVVFDSAGKAIQMNGTNQDITEYKQAEEEKAKLREQLYHAQKLESVGKLVGCIAHDFNNILSAIIGYVELLQNKMKKYDLSEDDSSKNYTERILAIAEKAIHLTQNLLIFSRKEINNPKPVYLNTIIKRTESLLSNLICENIKLDIVLTDKNYTIMADSGQIEQILMNLATNARDAMPDGGILTIRTEVVTLNNAFIQNYGYGEIGKYALVSISDTGMGMDEETQKMIFEPFFTTKKHGKGTGLGLAIVYGIVTQHQGYIQVDSARGKGTTFKIYLPIIESDVEDIIPQDLPAPVKGVETILLAEDNIEIRKIIKMVFRGSGYKVIDAVNGEEAVDKFMKNKDNIRLLVFDVMMPKKNGKEAYDEIKKIMPGIKVLFMSGYPKDGASNKIILEESLPFISKPVSPTGLLKKVREVLDT</sequence>
<dbReference type="EMBL" id="SULG01000048">
    <property type="protein sequence ID" value="TLD41438.1"/>
    <property type="molecule type" value="Genomic_DNA"/>
</dbReference>
<evidence type="ECO:0000256" key="2">
    <source>
        <dbReference type="ARBA" id="ARBA00004429"/>
    </source>
</evidence>
<dbReference type="Pfam" id="PF08447">
    <property type="entry name" value="PAS_3"/>
    <property type="match status" value="1"/>
</dbReference>
<comment type="catalytic activity">
    <reaction evidence="1">
        <text>ATP + protein L-histidine = ADP + protein N-phospho-L-histidine.</text>
        <dbReference type="EC" id="2.7.13.3"/>
    </reaction>
</comment>
<keyword evidence="9" id="KW-0677">Repeat</keyword>
<keyword evidence="11 22" id="KW-0418">Kinase</keyword>
<keyword evidence="15" id="KW-0472">Membrane</keyword>
<dbReference type="PROSITE" id="PS50112">
    <property type="entry name" value="PAS"/>
    <property type="match status" value="1"/>
</dbReference>
<dbReference type="SMART" id="SM00387">
    <property type="entry name" value="HATPase_c"/>
    <property type="match status" value="1"/>
</dbReference>
<dbReference type="SMART" id="SM00086">
    <property type="entry name" value="PAC"/>
    <property type="match status" value="1"/>
</dbReference>
<comment type="caution">
    <text evidence="22">The sequence shown here is derived from an EMBL/GenBank/DDBJ whole genome shotgun (WGS) entry which is preliminary data.</text>
</comment>
<feature type="domain" description="Response regulatory" evidence="19">
    <location>
        <begin position="535"/>
        <end position="651"/>
    </location>
</feature>
<proteinExistence type="predicted"/>
<feature type="domain" description="Response regulatory" evidence="19">
    <location>
        <begin position="6"/>
        <end position="122"/>
    </location>
</feature>
<dbReference type="AlphaFoldDB" id="A0A533Q9Q5"/>
<dbReference type="Pfam" id="PF00512">
    <property type="entry name" value="HisKA"/>
    <property type="match status" value="1"/>
</dbReference>
<evidence type="ECO:0000256" key="5">
    <source>
        <dbReference type="ARBA" id="ARBA00022519"/>
    </source>
</evidence>
<dbReference type="Gene3D" id="3.30.450.20">
    <property type="entry name" value="PAS domain"/>
    <property type="match status" value="1"/>
</dbReference>
<organism evidence="22 23">
    <name type="scientific">Candidatus Jettenia ecosi</name>
    <dbReference type="NCBI Taxonomy" id="2494326"/>
    <lineage>
        <taxon>Bacteria</taxon>
        <taxon>Pseudomonadati</taxon>
        <taxon>Planctomycetota</taxon>
        <taxon>Candidatus Brocadiia</taxon>
        <taxon>Candidatus Brocadiales</taxon>
        <taxon>Candidatus Brocadiaceae</taxon>
        <taxon>Candidatus Jettenia</taxon>
    </lineage>
</organism>
<evidence type="ECO:0000313" key="23">
    <source>
        <dbReference type="Proteomes" id="UP000319783"/>
    </source>
</evidence>
<dbReference type="InterPro" id="IPR001610">
    <property type="entry name" value="PAC"/>
</dbReference>
<keyword evidence="7" id="KW-0808">Transferase</keyword>
<feature type="domain" description="PAS" evidence="20">
    <location>
        <begin position="168"/>
        <end position="212"/>
    </location>
</feature>
<evidence type="ECO:0000256" key="3">
    <source>
        <dbReference type="ARBA" id="ARBA00012438"/>
    </source>
</evidence>
<feature type="modified residue" description="4-aspartylphosphate" evidence="16">
    <location>
        <position position="57"/>
    </location>
</feature>
<evidence type="ECO:0000259" key="20">
    <source>
        <dbReference type="PROSITE" id="PS50112"/>
    </source>
</evidence>
<dbReference type="Gene3D" id="1.10.287.130">
    <property type="match status" value="1"/>
</dbReference>
<keyword evidence="12" id="KW-0067">ATP-binding</keyword>
<dbReference type="SUPFAM" id="SSF55874">
    <property type="entry name" value="ATPase domain of HSP90 chaperone/DNA topoisomerase II/histidine kinase"/>
    <property type="match status" value="1"/>
</dbReference>
<comment type="subcellular location">
    <subcellularLocation>
        <location evidence="2">Cell inner membrane</location>
        <topology evidence="2">Multi-pass membrane protein</topology>
    </subcellularLocation>
</comment>
<dbReference type="Pfam" id="PF02518">
    <property type="entry name" value="HATPase_c"/>
    <property type="match status" value="1"/>
</dbReference>
<dbReference type="GO" id="GO:0000155">
    <property type="term" value="F:phosphorelay sensor kinase activity"/>
    <property type="evidence" value="ECO:0007669"/>
    <property type="project" value="InterPro"/>
</dbReference>
<evidence type="ECO:0000256" key="15">
    <source>
        <dbReference type="ARBA" id="ARBA00023136"/>
    </source>
</evidence>
<protein>
    <recommendedName>
        <fullName evidence="3">histidine kinase</fullName>
        <ecNumber evidence="3">2.7.13.3</ecNumber>
    </recommendedName>
</protein>
<dbReference type="SUPFAM" id="SSF47384">
    <property type="entry name" value="Homodimeric domain of signal transducing histidine kinase"/>
    <property type="match status" value="1"/>
</dbReference>
<dbReference type="GO" id="GO:0005524">
    <property type="term" value="F:ATP binding"/>
    <property type="evidence" value="ECO:0007669"/>
    <property type="project" value="UniProtKB-KW"/>
</dbReference>
<evidence type="ECO:0000256" key="7">
    <source>
        <dbReference type="ARBA" id="ARBA00022679"/>
    </source>
</evidence>
<dbReference type="PROSITE" id="PS50109">
    <property type="entry name" value="HIS_KIN"/>
    <property type="match status" value="1"/>
</dbReference>
<dbReference type="PROSITE" id="PS50110">
    <property type="entry name" value="RESPONSE_REGULATORY"/>
    <property type="match status" value="2"/>
</dbReference>
<keyword evidence="5" id="KW-0997">Cell inner membrane</keyword>
<dbReference type="CDD" id="cd00156">
    <property type="entry name" value="REC"/>
    <property type="match status" value="2"/>
</dbReference>
<dbReference type="InterPro" id="IPR036097">
    <property type="entry name" value="HisK_dim/P_sf"/>
</dbReference>
<dbReference type="InterPro" id="IPR005467">
    <property type="entry name" value="His_kinase_dom"/>
</dbReference>
<evidence type="ECO:0000259" key="19">
    <source>
        <dbReference type="PROSITE" id="PS50110"/>
    </source>
</evidence>
<dbReference type="InterPro" id="IPR004358">
    <property type="entry name" value="Sig_transdc_His_kin-like_C"/>
</dbReference>
<keyword evidence="8" id="KW-0812">Transmembrane</keyword>
<keyword evidence="6 16" id="KW-0597">Phosphoprotein</keyword>
<keyword evidence="14" id="KW-0902">Two-component regulatory system</keyword>
<gene>
    <name evidence="22" type="ORF">JETT_2285</name>
</gene>
<evidence type="ECO:0000256" key="16">
    <source>
        <dbReference type="PROSITE-ProRule" id="PRU00169"/>
    </source>
</evidence>
<dbReference type="Gene3D" id="2.10.70.100">
    <property type="match status" value="1"/>
</dbReference>
<dbReference type="NCBIfam" id="TIGR00229">
    <property type="entry name" value="sensory_box"/>
    <property type="match status" value="1"/>
</dbReference>
<dbReference type="SMART" id="SM00388">
    <property type="entry name" value="HisKA"/>
    <property type="match status" value="1"/>
</dbReference>
<evidence type="ECO:0000256" key="17">
    <source>
        <dbReference type="SAM" id="Coils"/>
    </source>
</evidence>
<evidence type="ECO:0000256" key="8">
    <source>
        <dbReference type="ARBA" id="ARBA00022692"/>
    </source>
</evidence>
<accession>A0A533Q9Q5</accession>
<name>A0A533Q9Q5_9BACT</name>
<keyword evidence="4" id="KW-1003">Cell membrane</keyword>
<dbReference type="InterPro" id="IPR036890">
    <property type="entry name" value="HATPase_C_sf"/>
</dbReference>
<evidence type="ECO:0000256" key="13">
    <source>
        <dbReference type="ARBA" id="ARBA00022989"/>
    </source>
</evidence>
<evidence type="ECO:0000256" key="10">
    <source>
        <dbReference type="ARBA" id="ARBA00022741"/>
    </source>
</evidence>
<dbReference type="PANTHER" id="PTHR43065:SF46">
    <property type="entry name" value="C4-DICARBOXYLATE TRANSPORT SENSOR PROTEIN DCTB"/>
    <property type="match status" value="1"/>
</dbReference>
<evidence type="ECO:0000256" key="6">
    <source>
        <dbReference type="ARBA" id="ARBA00022553"/>
    </source>
</evidence>
<keyword evidence="13" id="KW-1133">Transmembrane helix</keyword>
<feature type="domain" description="PAC" evidence="21">
    <location>
        <begin position="215"/>
        <end position="267"/>
    </location>
</feature>
<evidence type="ECO:0000313" key="22">
    <source>
        <dbReference type="EMBL" id="TLD41438.1"/>
    </source>
</evidence>
<dbReference type="InterPro" id="IPR001789">
    <property type="entry name" value="Sig_transdc_resp-reg_receiver"/>
</dbReference>
<dbReference type="Gene3D" id="3.30.565.10">
    <property type="entry name" value="Histidine kinase-like ATPase, C-terminal domain"/>
    <property type="match status" value="1"/>
</dbReference>
<evidence type="ECO:0000259" key="18">
    <source>
        <dbReference type="PROSITE" id="PS50109"/>
    </source>
</evidence>
<dbReference type="GO" id="GO:0005886">
    <property type="term" value="C:plasma membrane"/>
    <property type="evidence" value="ECO:0007669"/>
    <property type="project" value="UniProtKB-SubCell"/>
</dbReference>
<dbReference type="Gene3D" id="3.40.50.2300">
    <property type="match status" value="2"/>
</dbReference>
<evidence type="ECO:0000259" key="21">
    <source>
        <dbReference type="PROSITE" id="PS50113"/>
    </source>
</evidence>